<keyword evidence="6" id="KW-1015">Disulfide bond</keyword>
<feature type="domain" description="Cathepsin propeptide inhibitor" evidence="8">
    <location>
        <begin position="22"/>
        <end position="78"/>
    </location>
</feature>
<name>A0A914P0T2_9BILA</name>
<keyword evidence="5" id="KW-0865">Zymogen</keyword>
<evidence type="ECO:0000256" key="1">
    <source>
        <dbReference type="ARBA" id="ARBA00008455"/>
    </source>
</evidence>
<protein>
    <submittedName>
        <fullName evidence="10">Uncharacterized protein</fullName>
    </submittedName>
</protein>
<dbReference type="FunFam" id="3.90.70.10:FF:000103">
    <property type="entry name" value="Hypothetical LOC496748"/>
    <property type="match status" value="1"/>
</dbReference>
<dbReference type="PROSITE" id="PS00139">
    <property type="entry name" value="THIOL_PROTEASE_CYS"/>
    <property type="match status" value="1"/>
</dbReference>
<dbReference type="PROSITE" id="PS00640">
    <property type="entry name" value="THIOL_PROTEASE_ASN"/>
    <property type="match status" value="1"/>
</dbReference>
<dbReference type="PRINTS" id="PR00705">
    <property type="entry name" value="PAPAIN"/>
</dbReference>
<dbReference type="CDD" id="cd02248">
    <property type="entry name" value="Peptidase_C1A"/>
    <property type="match status" value="1"/>
</dbReference>
<dbReference type="InterPro" id="IPR000169">
    <property type="entry name" value="Pept_cys_AS"/>
</dbReference>
<evidence type="ECO:0000256" key="2">
    <source>
        <dbReference type="ARBA" id="ARBA00022670"/>
    </source>
</evidence>
<evidence type="ECO:0000256" key="5">
    <source>
        <dbReference type="ARBA" id="ARBA00023145"/>
    </source>
</evidence>
<dbReference type="Proteomes" id="UP000887578">
    <property type="component" value="Unplaced"/>
</dbReference>
<dbReference type="Pfam" id="PF00112">
    <property type="entry name" value="Peptidase_C1"/>
    <property type="match status" value="1"/>
</dbReference>
<dbReference type="InterPro" id="IPR000668">
    <property type="entry name" value="Peptidase_C1A_C"/>
</dbReference>
<dbReference type="Gene3D" id="3.90.70.10">
    <property type="entry name" value="Cysteine proteinases"/>
    <property type="match status" value="1"/>
</dbReference>
<dbReference type="WBParaSite" id="PDA_v2.g11363.t1">
    <property type="protein sequence ID" value="PDA_v2.g11363.t1"/>
    <property type="gene ID" value="PDA_v2.g11363"/>
</dbReference>
<dbReference type="SMART" id="SM00645">
    <property type="entry name" value="Pept_C1"/>
    <property type="match status" value="1"/>
</dbReference>
<proteinExistence type="inferred from homology"/>
<dbReference type="AlphaFoldDB" id="A0A914P0T2"/>
<evidence type="ECO:0000256" key="3">
    <source>
        <dbReference type="ARBA" id="ARBA00022801"/>
    </source>
</evidence>
<dbReference type="GO" id="GO:0006508">
    <property type="term" value="P:proteolysis"/>
    <property type="evidence" value="ECO:0007669"/>
    <property type="project" value="UniProtKB-KW"/>
</dbReference>
<feature type="domain" description="Peptidase C1A papain C-terminal" evidence="7">
    <location>
        <begin position="131"/>
        <end position="347"/>
    </location>
</feature>
<dbReference type="InterPro" id="IPR038765">
    <property type="entry name" value="Papain-like_cys_pep_sf"/>
</dbReference>
<evidence type="ECO:0000313" key="9">
    <source>
        <dbReference type="Proteomes" id="UP000887578"/>
    </source>
</evidence>
<accession>A0A914P0T2</accession>
<dbReference type="InterPro" id="IPR025661">
    <property type="entry name" value="Pept_asp_AS"/>
</dbReference>
<dbReference type="GO" id="GO:0008234">
    <property type="term" value="F:cysteine-type peptidase activity"/>
    <property type="evidence" value="ECO:0007669"/>
    <property type="project" value="UniProtKB-KW"/>
</dbReference>
<keyword evidence="3" id="KW-0378">Hydrolase</keyword>
<dbReference type="Pfam" id="PF08246">
    <property type="entry name" value="Inhibitor_I29"/>
    <property type="match status" value="1"/>
</dbReference>
<comment type="similarity">
    <text evidence="1">Belongs to the peptidase C1 family.</text>
</comment>
<dbReference type="InterPro" id="IPR013201">
    <property type="entry name" value="Prot_inhib_I29"/>
</dbReference>
<dbReference type="PANTHER" id="PTHR12411">
    <property type="entry name" value="CYSTEINE PROTEASE FAMILY C1-RELATED"/>
    <property type="match status" value="1"/>
</dbReference>
<keyword evidence="9" id="KW-1185">Reference proteome</keyword>
<keyword evidence="4" id="KW-0788">Thiol protease</keyword>
<evidence type="ECO:0000256" key="4">
    <source>
        <dbReference type="ARBA" id="ARBA00022807"/>
    </source>
</evidence>
<evidence type="ECO:0000256" key="6">
    <source>
        <dbReference type="ARBA" id="ARBA00023157"/>
    </source>
</evidence>
<dbReference type="SMART" id="SM00848">
    <property type="entry name" value="Inhibitor_I29"/>
    <property type="match status" value="1"/>
</dbReference>
<evidence type="ECO:0000313" key="10">
    <source>
        <dbReference type="WBParaSite" id="PDA_v2.g11363.t1"/>
    </source>
</evidence>
<dbReference type="InterPro" id="IPR013128">
    <property type="entry name" value="Peptidase_C1A"/>
</dbReference>
<organism evidence="9 10">
    <name type="scientific">Panagrolaimus davidi</name>
    <dbReference type="NCBI Taxonomy" id="227884"/>
    <lineage>
        <taxon>Eukaryota</taxon>
        <taxon>Metazoa</taxon>
        <taxon>Ecdysozoa</taxon>
        <taxon>Nematoda</taxon>
        <taxon>Chromadorea</taxon>
        <taxon>Rhabditida</taxon>
        <taxon>Tylenchina</taxon>
        <taxon>Panagrolaimomorpha</taxon>
        <taxon>Panagrolaimoidea</taxon>
        <taxon>Panagrolaimidae</taxon>
        <taxon>Panagrolaimus</taxon>
    </lineage>
</organism>
<evidence type="ECO:0000259" key="7">
    <source>
        <dbReference type="SMART" id="SM00645"/>
    </source>
</evidence>
<reference evidence="10" key="1">
    <citation type="submission" date="2022-11" db="UniProtKB">
        <authorList>
            <consortium name="WormBaseParasite"/>
        </authorList>
    </citation>
    <scope>IDENTIFICATION</scope>
</reference>
<dbReference type="InterPro" id="IPR039417">
    <property type="entry name" value="Peptidase_C1A_papain-like"/>
</dbReference>
<sequence>MPSILMSSHFPPEAIPDEINQFLRYLKDFDIKYANLTETLYRFDIFVENLRNLQDRQKSDENVLYEINQFSAMTDSELKERLIPYQDFVEDVKLSIETSSSADSSISNEDGVIFDKQSISSSKKSKSWKGRPAFVDWRTKGKVTRVKDQGQCGSCWAFSVTAAVESQIAIKRNELIELSEQQLIDCDSDNRGCSGGYRPWAFKYIESKGQTIEQLYYYTGRKGECRNITANLRKIDNHKYLGNDEDKIADWVAEHGPVSFGLFIFCVNVTRGMYQYSSGVFNPTEDECSHHSLGSHAMIFVGYGEMNGETYWLIKNSWATSYGDSGYLKMKRGVNSCGLANAVFAPIIN</sequence>
<dbReference type="SUPFAM" id="SSF54001">
    <property type="entry name" value="Cysteine proteinases"/>
    <property type="match status" value="1"/>
</dbReference>
<evidence type="ECO:0000259" key="8">
    <source>
        <dbReference type="SMART" id="SM00848"/>
    </source>
</evidence>
<keyword evidence="2" id="KW-0645">Protease</keyword>